<accession>A0AAN9JZC3</accession>
<keyword evidence="2" id="KW-1185">Reference proteome</keyword>
<organism evidence="1 2">
    <name type="scientific">Canavalia gladiata</name>
    <name type="common">Sword bean</name>
    <name type="synonym">Dolichos gladiatus</name>
    <dbReference type="NCBI Taxonomy" id="3824"/>
    <lineage>
        <taxon>Eukaryota</taxon>
        <taxon>Viridiplantae</taxon>
        <taxon>Streptophyta</taxon>
        <taxon>Embryophyta</taxon>
        <taxon>Tracheophyta</taxon>
        <taxon>Spermatophyta</taxon>
        <taxon>Magnoliopsida</taxon>
        <taxon>eudicotyledons</taxon>
        <taxon>Gunneridae</taxon>
        <taxon>Pentapetalae</taxon>
        <taxon>rosids</taxon>
        <taxon>fabids</taxon>
        <taxon>Fabales</taxon>
        <taxon>Fabaceae</taxon>
        <taxon>Papilionoideae</taxon>
        <taxon>50 kb inversion clade</taxon>
        <taxon>NPAAA clade</taxon>
        <taxon>indigoferoid/millettioid clade</taxon>
        <taxon>Phaseoleae</taxon>
        <taxon>Canavalia</taxon>
    </lineage>
</organism>
<name>A0AAN9JZC3_CANGL</name>
<protein>
    <submittedName>
        <fullName evidence="1">Uncharacterized protein</fullName>
    </submittedName>
</protein>
<gene>
    <name evidence="1" type="ORF">VNO77_44652</name>
</gene>
<proteinExistence type="predicted"/>
<dbReference type="Proteomes" id="UP001367508">
    <property type="component" value="Unassembled WGS sequence"/>
</dbReference>
<dbReference type="AlphaFoldDB" id="A0AAN9JZC3"/>
<evidence type="ECO:0000313" key="1">
    <source>
        <dbReference type="EMBL" id="KAK7306697.1"/>
    </source>
</evidence>
<evidence type="ECO:0000313" key="2">
    <source>
        <dbReference type="Proteomes" id="UP001367508"/>
    </source>
</evidence>
<reference evidence="1 2" key="1">
    <citation type="submission" date="2024-01" db="EMBL/GenBank/DDBJ databases">
        <title>The genomes of 5 underutilized Papilionoideae crops provide insights into root nodulation and disease resistanc.</title>
        <authorList>
            <person name="Jiang F."/>
        </authorList>
    </citation>
    <scope>NUCLEOTIDE SEQUENCE [LARGE SCALE GENOMIC DNA]</scope>
    <source>
        <strain evidence="1">LVBAO_FW01</strain>
        <tissue evidence="1">Leaves</tissue>
    </source>
</reference>
<sequence length="127" mass="14292">MTLVFTGNRWFKGDGPYELTKAHPYMVVQLAFRTAMRLMLGQATLGRYTSFSCEPDRAHSKTALKLEIISDWMEMIRRGRICHGWASLIPLGLVDSRAGLCFEVVGKATTTFFSLGHHLLNEATIKV</sequence>
<dbReference type="EMBL" id="JAYMYQ010000011">
    <property type="protein sequence ID" value="KAK7306697.1"/>
    <property type="molecule type" value="Genomic_DNA"/>
</dbReference>
<comment type="caution">
    <text evidence="1">The sequence shown here is derived from an EMBL/GenBank/DDBJ whole genome shotgun (WGS) entry which is preliminary data.</text>
</comment>